<accession>A0A1E3IW56</accession>
<dbReference type="GeneID" id="30194863"/>
<protein>
    <submittedName>
        <fullName evidence="2">Uncharacterized protein</fullName>
    </submittedName>
</protein>
<name>A0A1E3IW56_9TREE</name>
<comment type="caution">
    <text evidence="2">The sequence shown here is derived from an EMBL/GenBank/DDBJ whole genome shotgun (WGS) entry which is preliminary data.</text>
</comment>
<dbReference type="Proteomes" id="UP000094819">
    <property type="component" value="Unassembled WGS sequence"/>
</dbReference>
<organism evidence="2 3">
    <name type="scientific">Cryptococcus wingfieldii CBS 7118</name>
    <dbReference type="NCBI Taxonomy" id="1295528"/>
    <lineage>
        <taxon>Eukaryota</taxon>
        <taxon>Fungi</taxon>
        <taxon>Dikarya</taxon>
        <taxon>Basidiomycota</taxon>
        <taxon>Agaricomycotina</taxon>
        <taxon>Tremellomycetes</taxon>
        <taxon>Tremellales</taxon>
        <taxon>Cryptococcaceae</taxon>
        <taxon>Cryptococcus</taxon>
    </lineage>
</organism>
<proteinExistence type="predicted"/>
<evidence type="ECO:0000313" key="3">
    <source>
        <dbReference type="Proteomes" id="UP000094819"/>
    </source>
</evidence>
<evidence type="ECO:0000256" key="1">
    <source>
        <dbReference type="SAM" id="MobiDB-lite"/>
    </source>
</evidence>
<evidence type="ECO:0000313" key="2">
    <source>
        <dbReference type="EMBL" id="ODN92853.1"/>
    </source>
</evidence>
<feature type="region of interest" description="Disordered" evidence="1">
    <location>
        <begin position="62"/>
        <end position="82"/>
    </location>
</feature>
<dbReference type="AlphaFoldDB" id="A0A1E3IW56"/>
<sequence>MKGKLIGWKASLHRERQKTRRNKKISLQTRINTLNGSDPGTDFNRLRKTGVKQLEECLRSLEEQQPQAPVGGSSRQAATEAGSDMAMEVFEEEGVGSSRMGQSLPTEEQVDWAGMQQGIDGMFYSVWTEVD</sequence>
<reference evidence="2 3" key="1">
    <citation type="submission" date="2016-06" db="EMBL/GenBank/DDBJ databases">
        <title>Evolution of pathogenesis and genome organization in the Tremellales.</title>
        <authorList>
            <person name="Cuomo C."/>
            <person name="Litvintseva A."/>
            <person name="Heitman J."/>
            <person name="Chen Y."/>
            <person name="Sun S."/>
            <person name="Springer D."/>
            <person name="Dromer F."/>
            <person name="Young S."/>
            <person name="Zeng Q."/>
            <person name="Chapman S."/>
            <person name="Gujja S."/>
            <person name="Saif S."/>
            <person name="Birren B."/>
        </authorList>
    </citation>
    <scope>NUCLEOTIDE SEQUENCE [LARGE SCALE GENOMIC DNA]</scope>
    <source>
        <strain evidence="2 3">CBS 7118</strain>
    </source>
</reference>
<feature type="compositionally biased region" description="Polar residues" evidence="1">
    <location>
        <begin position="63"/>
        <end position="77"/>
    </location>
</feature>
<dbReference type="EMBL" id="AWGH01000017">
    <property type="protein sequence ID" value="ODN92853.1"/>
    <property type="molecule type" value="Genomic_DNA"/>
</dbReference>
<keyword evidence="3" id="KW-1185">Reference proteome</keyword>
<dbReference type="RefSeq" id="XP_019030480.1">
    <property type="nucleotide sequence ID" value="XM_019177729.1"/>
</dbReference>
<gene>
    <name evidence="2" type="ORF">L198_05650</name>
</gene>